<organism evidence="13 14">
    <name type="scientific">Petrolisthes cinctipes</name>
    <name type="common">Flat porcelain crab</name>
    <dbReference type="NCBI Taxonomy" id="88211"/>
    <lineage>
        <taxon>Eukaryota</taxon>
        <taxon>Metazoa</taxon>
        <taxon>Ecdysozoa</taxon>
        <taxon>Arthropoda</taxon>
        <taxon>Crustacea</taxon>
        <taxon>Multicrustacea</taxon>
        <taxon>Malacostraca</taxon>
        <taxon>Eumalacostraca</taxon>
        <taxon>Eucarida</taxon>
        <taxon>Decapoda</taxon>
        <taxon>Pleocyemata</taxon>
        <taxon>Anomura</taxon>
        <taxon>Galatheoidea</taxon>
        <taxon>Porcellanidae</taxon>
        <taxon>Petrolisthes</taxon>
    </lineage>
</organism>
<evidence type="ECO:0000256" key="6">
    <source>
        <dbReference type="ARBA" id="ARBA00022792"/>
    </source>
</evidence>
<keyword evidence="5 12" id="KW-0679">Respiratory chain</keyword>
<keyword evidence="8 12" id="KW-0496">Mitochondrion</keyword>
<comment type="subunit">
    <text evidence="11">Component of the ubiquinol-cytochrome c oxidoreductase (cytochrome b-c1 complex, complex III, CIII), a multisubunit enzyme composed of 11 subunits. The complex is composed of 3 respiratory subunits cytochrome b, cytochrome c1 and Rieske protein UQCRFS1, 2 core protein subunits UQCRC1/QCR1 and UQCRC2/QCR2, and 6 low-molecular weight protein subunits UQCRH/QCR6, UQCRB/QCR7, UQCRQ/QCR8, UQCR10/QCR9, UQCR11/QCR10 and subunit 9, the cleavage product of Rieske protein UQCRFS1. The complex exists as an obligatory dimer and forms supercomplexes (SCs) in the inner mitochondrial membrane with NADH-ubiquinone oxidoreductase (complex I, CI) and cytochrome c oxidase (complex IV, CIV), resulting in different assemblies (supercomplex SCI(1)III(2)IV(1) and megacomplex MCI(2)III(2)IV(2)).</text>
</comment>
<evidence type="ECO:0000256" key="5">
    <source>
        <dbReference type="ARBA" id="ARBA00022660"/>
    </source>
</evidence>
<comment type="function">
    <text evidence="12">Component of the ubiquinol-cytochrome c oxidoreductase, a multisubunit transmembrane complex that is part of the mitochondrial electron transport chain which drives oxidative phosphorylation.</text>
</comment>
<reference evidence="13" key="1">
    <citation type="submission" date="2023-10" db="EMBL/GenBank/DDBJ databases">
        <title>Genome assemblies of two species of porcelain crab, Petrolisthes cinctipes and Petrolisthes manimaculis (Anomura: Porcellanidae).</title>
        <authorList>
            <person name="Angst P."/>
        </authorList>
    </citation>
    <scope>NUCLEOTIDE SEQUENCE</scope>
    <source>
        <strain evidence="13">PB745_01</strain>
        <tissue evidence="13">Gill</tissue>
    </source>
</reference>
<evidence type="ECO:0000256" key="3">
    <source>
        <dbReference type="ARBA" id="ARBA00016323"/>
    </source>
</evidence>
<dbReference type="PANTHER" id="PTHR12022:SF0">
    <property type="entry name" value="CYTOCHROME B-C1 COMPLEX SUBUNIT 7"/>
    <property type="match status" value="1"/>
</dbReference>
<dbReference type="InterPro" id="IPR036544">
    <property type="entry name" value="QCR7_sf"/>
</dbReference>
<evidence type="ECO:0000256" key="8">
    <source>
        <dbReference type="ARBA" id="ARBA00023128"/>
    </source>
</evidence>
<evidence type="ECO:0000256" key="11">
    <source>
        <dbReference type="ARBA" id="ARBA00046393"/>
    </source>
</evidence>
<evidence type="ECO:0000313" key="14">
    <source>
        <dbReference type="Proteomes" id="UP001286313"/>
    </source>
</evidence>
<dbReference type="PIRSF" id="PIRSF000022">
    <property type="entry name" value="Bc1_14K"/>
    <property type="match status" value="1"/>
</dbReference>
<comment type="caution">
    <text evidence="13">The sequence shown here is derived from an EMBL/GenBank/DDBJ whole genome shotgun (WGS) entry which is preliminary data.</text>
</comment>
<comment type="subcellular location">
    <subcellularLocation>
        <location evidence="1">Mitochondrion inner membrane</location>
        <topology evidence="1">Peripheral membrane protein</topology>
        <orientation evidence="1">Matrix side</orientation>
    </subcellularLocation>
</comment>
<keyword evidence="4 12" id="KW-0813">Transport</keyword>
<dbReference type="GO" id="GO:0006122">
    <property type="term" value="P:mitochondrial electron transport, ubiquinol to cytochrome c"/>
    <property type="evidence" value="ECO:0007669"/>
    <property type="project" value="InterPro"/>
</dbReference>
<keyword evidence="6 12" id="KW-0999">Mitochondrion inner membrane</keyword>
<comment type="subunit">
    <text evidence="10">Component of the ubiquinol-cytochrome c oxidoreductase (cytochrome b-c1 complex, complex III, CIII), a multisubunit enzyme composed of 3 respiratory subunits cytochrome b, cytochrome c1 and Rieske protein, 2 core protein subunits, and additional low-molecular weight protein subunits. The complex exists as an obligatory dimer and forms supercomplexes (SCs) in the inner mitochondrial membrane with cytochrome c oxidase (complex IV, CIV).</text>
</comment>
<dbReference type="Proteomes" id="UP001286313">
    <property type="component" value="Unassembled WGS sequence"/>
</dbReference>
<keyword evidence="14" id="KW-1185">Reference proteome</keyword>
<dbReference type="Gene3D" id="1.10.1090.10">
    <property type="entry name" value="Cytochrome b-c1 complex subunit 7"/>
    <property type="match status" value="1"/>
</dbReference>
<keyword evidence="7 12" id="KW-0249">Electron transport</keyword>
<dbReference type="GO" id="GO:0005743">
    <property type="term" value="C:mitochondrial inner membrane"/>
    <property type="evidence" value="ECO:0007669"/>
    <property type="project" value="UniProtKB-SubCell"/>
</dbReference>
<gene>
    <name evidence="13" type="ORF">Pcinc_010442</name>
</gene>
<dbReference type="GO" id="GO:0045275">
    <property type="term" value="C:respiratory chain complex III"/>
    <property type="evidence" value="ECO:0007669"/>
    <property type="project" value="InterPro"/>
</dbReference>
<evidence type="ECO:0000256" key="9">
    <source>
        <dbReference type="ARBA" id="ARBA00023136"/>
    </source>
</evidence>
<evidence type="ECO:0000256" key="1">
    <source>
        <dbReference type="ARBA" id="ARBA00004443"/>
    </source>
</evidence>
<dbReference type="InterPro" id="IPR003197">
    <property type="entry name" value="QCR7"/>
</dbReference>
<keyword evidence="9 12" id="KW-0472">Membrane</keyword>
<evidence type="ECO:0000256" key="10">
    <source>
        <dbReference type="ARBA" id="ARBA00038521"/>
    </source>
</evidence>
<evidence type="ECO:0000256" key="4">
    <source>
        <dbReference type="ARBA" id="ARBA00022448"/>
    </source>
</evidence>
<proteinExistence type="inferred from homology"/>
<dbReference type="FunFam" id="1.10.1090.10:FF:000001">
    <property type="entry name" value="Cytochrome b-c1 complex subunit 7"/>
    <property type="match status" value="1"/>
</dbReference>
<name>A0AAE1KUI4_PETCI</name>
<dbReference type="SUPFAM" id="SSF81524">
    <property type="entry name" value="14 kDa protein of cytochrome bc1 complex (Ubiquinol-cytochrome c reductase)"/>
    <property type="match status" value="1"/>
</dbReference>
<evidence type="ECO:0000256" key="7">
    <source>
        <dbReference type="ARBA" id="ARBA00022982"/>
    </source>
</evidence>
<dbReference type="AlphaFoldDB" id="A0AAE1KUI4"/>
<sequence length="115" mass="13756">MAAVAKSVGFMAQLTNSVKRFVFRASGFNQMGLYHDDCLYETSDVKEALRRIPQNIQDDRNFRMQRALHLSLTKNILPKDQWIPFEEDREKGRYLQPYLEEVIMERKEKEEWNKK</sequence>
<evidence type="ECO:0000256" key="12">
    <source>
        <dbReference type="PIRNR" id="PIRNR000022"/>
    </source>
</evidence>
<evidence type="ECO:0000313" key="13">
    <source>
        <dbReference type="EMBL" id="KAK3885339.1"/>
    </source>
</evidence>
<protein>
    <recommendedName>
        <fullName evidence="3 12">Cytochrome b-c1 complex subunit 7</fullName>
    </recommendedName>
</protein>
<dbReference type="PANTHER" id="PTHR12022">
    <property type="entry name" value="UBIQUINOL-CYTOCHROME C REDUCTASE COMPLEX 14 KD PROTEIN"/>
    <property type="match status" value="1"/>
</dbReference>
<dbReference type="Pfam" id="PF02271">
    <property type="entry name" value="UCR_14kD"/>
    <property type="match status" value="1"/>
</dbReference>
<accession>A0AAE1KUI4</accession>
<dbReference type="EMBL" id="JAWQEG010000809">
    <property type="protein sequence ID" value="KAK3885339.1"/>
    <property type="molecule type" value="Genomic_DNA"/>
</dbReference>
<evidence type="ECO:0000256" key="2">
    <source>
        <dbReference type="ARBA" id="ARBA00008554"/>
    </source>
</evidence>
<comment type="similarity">
    <text evidence="2 12">Belongs to the UQCRB/QCR7 family.</text>
</comment>